<evidence type="ECO:0000259" key="10">
    <source>
        <dbReference type="PROSITE" id="PS50011"/>
    </source>
</evidence>
<dbReference type="InterPro" id="IPR000719">
    <property type="entry name" value="Prot_kinase_dom"/>
</dbReference>
<sequence>MEISTENDQISSCVDSAATNTPRLTDKRMNSYKEDSASFENQNMSELTGKADLNLSTDFFLKRTVDFVENQKLGKYTLLKTLGKGSSAKVVKAVDTETNGTVAIKIVERTPKNLSDSRIFREILIGSLLDHPHIVKLYDFYFNDKFFFLIFENVEGKQLYDVVLKKGALSEEDARKYFRQMVSAIDYLHRNSIVHRDLKIENILIDEFDNVKLIDFGLSNFYDTEEYLNTFCGSLYFAAPELLMGNRYVGPEVDVGR</sequence>
<dbReference type="GO" id="GO:0000226">
    <property type="term" value="P:microtubule cytoskeleton organization"/>
    <property type="evidence" value="ECO:0007669"/>
    <property type="project" value="TreeGrafter"/>
</dbReference>
<comment type="caution">
    <text evidence="11">The sequence shown here is derived from an EMBL/GenBank/DDBJ whole genome shotgun (WGS) entry which is preliminary data.</text>
</comment>
<dbReference type="PROSITE" id="PS00107">
    <property type="entry name" value="PROTEIN_KINASE_ATP"/>
    <property type="match status" value="1"/>
</dbReference>
<comment type="similarity">
    <text evidence="1">Belongs to the protein kinase superfamily. CAMK Ser/Thr protein kinase family. NIM1 subfamily.</text>
</comment>
<keyword evidence="5" id="KW-0418">Kinase</keyword>
<evidence type="ECO:0000256" key="6">
    <source>
        <dbReference type="ARBA" id="ARBA00022840"/>
    </source>
</evidence>
<dbReference type="GO" id="GO:0005524">
    <property type="term" value="F:ATP binding"/>
    <property type="evidence" value="ECO:0007669"/>
    <property type="project" value="UniProtKB-UniRule"/>
</dbReference>
<evidence type="ECO:0000256" key="4">
    <source>
        <dbReference type="ARBA" id="ARBA00022741"/>
    </source>
</evidence>
<evidence type="ECO:0000256" key="8">
    <source>
        <dbReference type="RuleBase" id="RU000304"/>
    </source>
</evidence>
<keyword evidence="2 8" id="KW-0723">Serine/threonine-protein kinase</keyword>
<dbReference type="GO" id="GO:0005737">
    <property type="term" value="C:cytoplasm"/>
    <property type="evidence" value="ECO:0007669"/>
    <property type="project" value="TreeGrafter"/>
</dbReference>
<dbReference type="FunFam" id="1.10.510.10:FF:000571">
    <property type="entry name" value="Maternal embryonic leucine zipper kinase"/>
    <property type="match status" value="1"/>
</dbReference>
<dbReference type="EMBL" id="MNPJ01000003">
    <property type="protein sequence ID" value="OQS55717.1"/>
    <property type="molecule type" value="Genomic_DNA"/>
</dbReference>
<dbReference type="STRING" id="646526.A0A1W0E8Y1"/>
<evidence type="ECO:0000256" key="9">
    <source>
        <dbReference type="SAM" id="MobiDB-lite"/>
    </source>
</evidence>
<organism evidence="11 12">
    <name type="scientific">Ecytonucleospora hepatopenaei</name>
    <dbReference type="NCBI Taxonomy" id="646526"/>
    <lineage>
        <taxon>Eukaryota</taxon>
        <taxon>Fungi</taxon>
        <taxon>Fungi incertae sedis</taxon>
        <taxon>Microsporidia</taxon>
        <taxon>Enterocytozoonidae</taxon>
        <taxon>Ecytonucleospora</taxon>
    </lineage>
</organism>
<dbReference type="InterPro" id="IPR017441">
    <property type="entry name" value="Protein_kinase_ATP_BS"/>
</dbReference>
<evidence type="ECO:0000313" key="11">
    <source>
        <dbReference type="EMBL" id="OQS55717.1"/>
    </source>
</evidence>
<feature type="binding site" evidence="7">
    <location>
        <position position="105"/>
    </location>
    <ligand>
        <name>ATP</name>
        <dbReference type="ChEBI" id="CHEBI:30616"/>
    </ligand>
</feature>
<dbReference type="SMART" id="SM00220">
    <property type="entry name" value="S_TKc"/>
    <property type="match status" value="1"/>
</dbReference>
<dbReference type="OrthoDB" id="193931at2759"/>
<dbReference type="GO" id="GO:0004674">
    <property type="term" value="F:protein serine/threonine kinase activity"/>
    <property type="evidence" value="ECO:0007669"/>
    <property type="project" value="UniProtKB-KW"/>
</dbReference>
<dbReference type="PANTHER" id="PTHR24346:SF82">
    <property type="entry name" value="KP78A-RELATED"/>
    <property type="match status" value="1"/>
</dbReference>
<dbReference type="PROSITE" id="PS50011">
    <property type="entry name" value="PROTEIN_KINASE_DOM"/>
    <property type="match status" value="1"/>
</dbReference>
<dbReference type="Pfam" id="PF00069">
    <property type="entry name" value="Pkinase"/>
    <property type="match status" value="1"/>
</dbReference>
<feature type="domain" description="Protein kinase" evidence="10">
    <location>
        <begin position="76"/>
        <end position="257"/>
    </location>
</feature>
<proteinExistence type="inferred from homology"/>
<accession>A0A1W0E8Y1</accession>
<dbReference type="VEuPathDB" id="MicrosporidiaDB:EHP00_452"/>
<dbReference type="PANTHER" id="PTHR24346">
    <property type="entry name" value="MAP/MICROTUBULE AFFINITY-REGULATING KINASE"/>
    <property type="match status" value="1"/>
</dbReference>
<feature type="compositionally biased region" description="Polar residues" evidence="9">
    <location>
        <begin position="1"/>
        <end position="23"/>
    </location>
</feature>
<evidence type="ECO:0000256" key="2">
    <source>
        <dbReference type="ARBA" id="ARBA00022527"/>
    </source>
</evidence>
<gene>
    <name evidence="11" type="primary">KIN1</name>
    <name evidence="11" type="ORF">EHP00_452</name>
</gene>
<evidence type="ECO:0000256" key="7">
    <source>
        <dbReference type="PROSITE-ProRule" id="PRU10141"/>
    </source>
</evidence>
<dbReference type="GO" id="GO:0035556">
    <property type="term" value="P:intracellular signal transduction"/>
    <property type="evidence" value="ECO:0007669"/>
    <property type="project" value="TreeGrafter"/>
</dbReference>
<feature type="region of interest" description="Disordered" evidence="9">
    <location>
        <begin position="1"/>
        <end position="25"/>
    </location>
</feature>
<protein>
    <submittedName>
        <fullName evidence="11">KIN1</fullName>
    </submittedName>
</protein>
<dbReference type="InterPro" id="IPR011009">
    <property type="entry name" value="Kinase-like_dom_sf"/>
</dbReference>
<keyword evidence="12" id="KW-1185">Reference proteome</keyword>
<evidence type="ECO:0000256" key="5">
    <source>
        <dbReference type="ARBA" id="ARBA00022777"/>
    </source>
</evidence>
<keyword evidence="3" id="KW-0808">Transferase</keyword>
<dbReference type="PROSITE" id="PS00108">
    <property type="entry name" value="PROTEIN_KINASE_ST"/>
    <property type="match status" value="1"/>
</dbReference>
<name>A0A1W0E8Y1_9MICR</name>
<dbReference type="Proteomes" id="UP000192758">
    <property type="component" value="Unassembled WGS sequence"/>
</dbReference>
<evidence type="ECO:0000313" key="12">
    <source>
        <dbReference type="Proteomes" id="UP000192758"/>
    </source>
</evidence>
<keyword evidence="6 7" id="KW-0067">ATP-binding</keyword>
<dbReference type="AlphaFoldDB" id="A0A1W0E8Y1"/>
<evidence type="ECO:0000256" key="1">
    <source>
        <dbReference type="ARBA" id="ARBA00010791"/>
    </source>
</evidence>
<dbReference type="SUPFAM" id="SSF56112">
    <property type="entry name" value="Protein kinase-like (PK-like)"/>
    <property type="match status" value="1"/>
</dbReference>
<dbReference type="Gene3D" id="1.10.510.10">
    <property type="entry name" value="Transferase(Phosphotransferase) domain 1"/>
    <property type="match status" value="1"/>
</dbReference>
<evidence type="ECO:0000256" key="3">
    <source>
        <dbReference type="ARBA" id="ARBA00022679"/>
    </source>
</evidence>
<keyword evidence="4 7" id="KW-0547">Nucleotide-binding</keyword>
<reference evidence="11 12" key="1">
    <citation type="journal article" date="2017" name="Environ. Microbiol.">
        <title>Decay of the glycolytic pathway and adaptation to intranuclear parasitism within Enterocytozoonidae microsporidia.</title>
        <authorList>
            <person name="Wiredu Boakye D."/>
            <person name="Jaroenlak P."/>
            <person name="Prachumwat A."/>
            <person name="Williams T.A."/>
            <person name="Bateman K.S."/>
            <person name="Itsathitphaisarn O."/>
            <person name="Sritunyalucksana K."/>
            <person name="Paszkiewicz K.H."/>
            <person name="Moore K.A."/>
            <person name="Stentiford G.D."/>
            <person name="Williams B.A."/>
        </authorList>
    </citation>
    <scope>NUCLEOTIDE SEQUENCE [LARGE SCALE GENOMIC DNA]</scope>
    <source>
        <strain evidence="11 12">TH1</strain>
    </source>
</reference>
<dbReference type="InterPro" id="IPR008271">
    <property type="entry name" value="Ser/Thr_kinase_AS"/>
</dbReference>